<dbReference type="eggNOG" id="COG3620">
    <property type="taxonomic scope" value="Bacteria"/>
</dbReference>
<evidence type="ECO:0000313" key="3">
    <source>
        <dbReference type="Proteomes" id="UP000010445"/>
    </source>
</evidence>
<reference evidence="2 3" key="1">
    <citation type="submission" date="2012-05" db="EMBL/GenBank/DDBJ databases">
        <authorList>
            <person name="Weinstock G."/>
            <person name="Sodergren E."/>
            <person name="Lobos E.A."/>
            <person name="Fulton L."/>
            <person name="Fulton R."/>
            <person name="Courtney L."/>
            <person name="Fronick C."/>
            <person name="O'Laughlin M."/>
            <person name="Godfrey J."/>
            <person name="Wilson R.M."/>
            <person name="Miner T."/>
            <person name="Farmer C."/>
            <person name="Delehaunty K."/>
            <person name="Cordes M."/>
            <person name="Minx P."/>
            <person name="Tomlinson C."/>
            <person name="Chen J."/>
            <person name="Wollam A."/>
            <person name="Pepin K.H."/>
            <person name="Bhonagiri V."/>
            <person name="Zhang X."/>
            <person name="Suruliraj S."/>
            <person name="Warren W."/>
            <person name="Mitreva M."/>
            <person name="Mardis E.R."/>
            <person name="Wilson R.K."/>
        </authorList>
    </citation>
    <scope>NUCLEOTIDE SEQUENCE [LARGE SCALE GENOMIC DNA]</scope>
    <source>
        <strain evidence="2 3">F0235</strain>
    </source>
</reference>
<dbReference type="HOGENOM" id="CLU_2583760_0_0_11"/>
<dbReference type="CDD" id="cd00093">
    <property type="entry name" value="HTH_XRE"/>
    <property type="match status" value="1"/>
</dbReference>
<organism evidence="2 3">
    <name type="scientific">Corynebacterium durum F0235</name>
    <dbReference type="NCBI Taxonomy" id="1035195"/>
    <lineage>
        <taxon>Bacteria</taxon>
        <taxon>Bacillati</taxon>
        <taxon>Actinomycetota</taxon>
        <taxon>Actinomycetes</taxon>
        <taxon>Mycobacteriales</taxon>
        <taxon>Corynebacteriaceae</taxon>
        <taxon>Corynebacterium</taxon>
    </lineage>
</organism>
<comment type="caution">
    <text evidence="2">The sequence shown here is derived from an EMBL/GenBank/DDBJ whole genome shotgun (WGS) entry which is preliminary data.</text>
</comment>
<dbReference type="PROSITE" id="PS50943">
    <property type="entry name" value="HTH_CROC1"/>
    <property type="match status" value="1"/>
</dbReference>
<dbReference type="InterPro" id="IPR010982">
    <property type="entry name" value="Lambda_DNA-bd_dom_sf"/>
</dbReference>
<dbReference type="Pfam" id="PF01381">
    <property type="entry name" value="HTH_3"/>
    <property type="match status" value="1"/>
</dbReference>
<accession>L1MCB9</accession>
<keyword evidence="3" id="KW-1185">Reference proteome</keyword>
<feature type="domain" description="HTH cro/C1-type" evidence="1">
    <location>
        <begin position="1"/>
        <end position="46"/>
    </location>
</feature>
<name>L1MCB9_9CORY</name>
<evidence type="ECO:0000259" key="1">
    <source>
        <dbReference type="PROSITE" id="PS50943"/>
    </source>
</evidence>
<sequence>MTIDQVAQRMGVNKSTISRFERGNTNPTMKTIRRYAEAVGAYLATVAVPVEDSGPWQDLLFNTTDALENSDSIAPKELLD</sequence>
<protein>
    <submittedName>
        <fullName evidence="2">Toxin-antitoxin system, antitoxin component, Xre domain protein</fullName>
    </submittedName>
</protein>
<dbReference type="AlphaFoldDB" id="L1MCB9"/>
<dbReference type="Gene3D" id="1.10.260.40">
    <property type="entry name" value="lambda repressor-like DNA-binding domains"/>
    <property type="match status" value="1"/>
</dbReference>
<dbReference type="GO" id="GO:0003677">
    <property type="term" value="F:DNA binding"/>
    <property type="evidence" value="ECO:0007669"/>
    <property type="project" value="InterPro"/>
</dbReference>
<dbReference type="PATRIC" id="fig|1035195.3.peg.2035"/>
<gene>
    <name evidence="2" type="ORF">HMPREF9997_02275</name>
</gene>
<dbReference type="SUPFAM" id="SSF47413">
    <property type="entry name" value="lambda repressor-like DNA-binding domains"/>
    <property type="match status" value="1"/>
</dbReference>
<dbReference type="Proteomes" id="UP000010445">
    <property type="component" value="Unassembled WGS sequence"/>
</dbReference>
<evidence type="ECO:0000313" key="2">
    <source>
        <dbReference type="EMBL" id="EKX88601.1"/>
    </source>
</evidence>
<dbReference type="InterPro" id="IPR001387">
    <property type="entry name" value="Cro/C1-type_HTH"/>
</dbReference>
<dbReference type="STRING" id="1035195.HMPREF9997_02275"/>
<dbReference type="EMBL" id="AMEM01000037">
    <property type="protein sequence ID" value="EKX88601.1"/>
    <property type="molecule type" value="Genomic_DNA"/>
</dbReference>
<proteinExistence type="predicted"/>